<dbReference type="InterPro" id="IPR036081">
    <property type="entry name" value="Translin_sf"/>
</dbReference>
<comment type="similarity">
    <text evidence="3">Belongs to the translin family.</text>
</comment>
<dbReference type="AlphaFoldDB" id="A0A6G1HAJ0"/>
<keyword evidence="7" id="KW-0539">Nucleus</keyword>
<dbReference type="Proteomes" id="UP000800041">
    <property type="component" value="Unassembled WGS sequence"/>
</dbReference>
<keyword evidence="6" id="KW-0238">DNA-binding</keyword>
<protein>
    <submittedName>
        <fullName evidence="8">Translin</fullName>
    </submittedName>
</protein>
<dbReference type="EMBL" id="ML977143">
    <property type="protein sequence ID" value="KAF1989968.1"/>
    <property type="molecule type" value="Genomic_DNA"/>
</dbReference>
<organism evidence="8 9">
    <name type="scientific">Aulographum hederae CBS 113979</name>
    <dbReference type="NCBI Taxonomy" id="1176131"/>
    <lineage>
        <taxon>Eukaryota</taxon>
        <taxon>Fungi</taxon>
        <taxon>Dikarya</taxon>
        <taxon>Ascomycota</taxon>
        <taxon>Pezizomycotina</taxon>
        <taxon>Dothideomycetes</taxon>
        <taxon>Pleosporomycetidae</taxon>
        <taxon>Aulographales</taxon>
        <taxon>Aulographaceae</taxon>
    </lineage>
</organism>
<dbReference type="InterPro" id="IPR016068">
    <property type="entry name" value="Translin_N"/>
</dbReference>
<dbReference type="GO" id="GO:0016070">
    <property type="term" value="P:RNA metabolic process"/>
    <property type="evidence" value="ECO:0007669"/>
    <property type="project" value="InterPro"/>
</dbReference>
<evidence type="ECO:0000313" key="8">
    <source>
        <dbReference type="EMBL" id="KAF1989968.1"/>
    </source>
</evidence>
<sequence>MAEHSGMVDPVIFEFLQAKVDQESAISEELQEIVTTLEKQVRSAKAILSRAHSTPVAEVGNVITAAESSIRYEIDSIEKLSKAASEHPYYKWQFKWTHQVQDTIFTILFCGWLGGYTGEGEEAKPGKLLTIEEVGKIMKVPVNLKDRDAFHITIQEYLLSLVSLLDELARLARNCVTLGDYRRPLQISNFLKDVQAGFLVLNLKNDILRRRSDGIKYKVKEVEDVVYDLSLRNLLPAADT</sequence>
<accession>A0A6G1HAJ0</accession>
<reference evidence="8" key="1">
    <citation type="journal article" date="2020" name="Stud. Mycol.">
        <title>101 Dothideomycetes genomes: a test case for predicting lifestyles and emergence of pathogens.</title>
        <authorList>
            <person name="Haridas S."/>
            <person name="Albert R."/>
            <person name="Binder M."/>
            <person name="Bloem J."/>
            <person name="Labutti K."/>
            <person name="Salamov A."/>
            <person name="Andreopoulos B."/>
            <person name="Baker S."/>
            <person name="Barry K."/>
            <person name="Bills G."/>
            <person name="Bluhm B."/>
            <person name="Cannon C."/>
            <person name="Castanera R."/>
            <person name="Culley D."/>
            <person name="Daum C."/>
            <person name="Ezra D."/>
            <person name="Gonzalez J."/>
            <person name="Henrissat B."/>
            <person name="Kuo A."/>
            <person name="Liang C."/>
            <person name="Lipzen A."/>
            <person name="Lutzoni F."/>
            <person name="Magnuson J."/>
            <person name="Mondo S."/>
            <person name="Nolan M."/>
            <person name="Ohm R."/>
            <person name="Pangilinan J."/>
            <person name="Park H.-J."/>
            <person name="Ramirez L."/>
            <person name="Alfaro M."/>
            <person name="Sun H."/>
            <person name="Tritt A."/>
            <person name="Yoshinaga Y."/>
            <person name="Zwiers L.-H."/>
            <person name="Turgeon B."/>
            <person name="Goodwin S."/>
            <person name="Spatafora J."/>
            <person name="Crous P."/>
            <person name="Grigoriev I."/>
        </authorList>
    </citation>
    <scope>NUCLEOTIDE SEQUENCE</scope>
    <source>
        <strain evidence="8">CBS 113979</strain>
    </source>
</reference>
<dbReference type="InterPro" id="IPR016069">
    <property type="entry name" value="Translin_C"/>
</dbReference>
<gene>
    <name evidence="8" type="ORF">K402DRAFT_418071</name>
</gene>
<dbReference type="InterPro" id="IPR033956">
    <property type="entry name" value="Translin"/>
</dbReference>
<dbReference type="GO" id="GO:0003697">
    <property type="term" value="F:single-stranded DNA binding"/>
    <property type="evidence" value="ECO:0007669"/>
    <property type="project" value="InterPro"/>
</dbReference>
<keyword evidence="5" id="KW-0694">RNA-binding</keyword>
<dbReference type="CDD" id="cd14819">
    <property type="entry name" value="Translin"/>
    <property type="match status" value="1"/>
</dbReference>
<keyword evidence="4" id="KW-0963">Cytoplasm</keyword>
<keyword evidence="9" id="KW-1185">Reference proteome</keyword>
<evidence type="ECO:0000256" key="2">
    <source>
        <dbReference type="ARBA" id="ARBA00004496"/>
    </source>
</evidence>
<dbReference type="GO" id="GO:0005634">
    <property type="term" value="C:nucleus"/>
    <property type="evidence" value="ECO:0007669"/>
    <property type="project" value="UniProtKB-SubCell"/>
</dbReference>
<proteinExistence type="inferred from homology"/>
<dbReference type="SUPFAM" id="SSF74784">
    <property type="entry name" value="Translin"/>
    <property type="match status" value="1"/>
</dbReference>
<comment type="subcellular location">
    <subcellularLocation>
        <location evidence="2">Cytoplasm</location>
    </subcellularLocation>
    <subcellularLocation>
        <location evidence="1">Nucleus</location>
    </subcellularLocation>
</comment>
<dbReference type="FunFam" id="1.20.58.200:FF:000002">
    <property type="entry name" value="Putative translin"/>
    <property type="match status" value="1"/>
</dbReference>
<dbReference type="Gene3D" id="1.20.58.200">
    <property type="entry name" value="Translin, domain 2"/>
    <property type="match status" value="1"/>
</dbReference>
<evidence type="ECO:0000256" key="5">
    <source>
        <dbReference type="ARBA" id="ARBA00022884"/>
    </source>
</evidence>
<evidence type="ECO:0000256" key="3">
    <source>
        <dbReference type="ARBA" id="ARBA00005902"/>
    </source>
</evidence>
<dbReference type="InterPro" id="IPR002848">
    <property type="entry name" value="Translin_fam"/>
</dbReference>
<evidence type="ECO:0000313" key="9">
    <source>
        <dbReference type="Proteomes" id="UP000800041"/>
    </source>
</evidence>
<evidence type="ECO:0000256" key="1">
    <source>
        <dbReference type="ARBA" id="ARBA00004123"/>
    </source>
</evidence>
<evidence type="ECO:0000256" key="7">
    <source>
        <dbReference type="ARBA" id="ARBA00023242"/>
    </source>
</evidence>
<dbReference type="Pfam" id="PF01997">
    <property type="entry name" value="Translin"/>
    <property type="match status" value="1"/>
</dbReference>
<dbReference type="GO" id="GO:0003723">
    <property type="term" value="F:RNA binding"/>
    <property type="evidence" value="ECO:0007669"/>
    <property type="project" value="UniProtKB-KW"/>
</dbReference>
<dbReference type="OrthoDB" id="829at2759"/>
<dbReference type="PANTHER" id="PTHR10741">
    <property type="entry name" value="TRANSLIN AND TRANSLIN ASSOCIATED PROTEIN X"/>
    <property type="match status" value="1"/>
</dbReference>
<evidence type="ECO:0000256" key="6">
    <source>
        <dbReference type="ARBA" id="ARBA00023125"/>
    </source>
</evidence>
<dbReference type="GO" id="GO:0043565">
    <property type="term" value="F:sequence-specific DNA binding"/>
    <property type="evidence" value="ECO:0007669"/>
    <property type="project" value="InterPro"/>
</dbReference>
<evidence type="ECO:0000256" key="4">
    <source>
        <dbReference type="ARBA" id="ARBA00022490"/>
    </source>
</evidence>
<name>A0A6G1HAJ0_9PEZI</name>
<dbReference type="GO" id="GO:0005737">
    <property type="term" value="C:cytoplasm"/>
    <property type="evidence" value="ECO:0007669"/>
    <property type="project" value="UniProtKB-SubCell"/>
</dbReference>
<dbReference type="Gene3D" id="1.20.58.190">
    <property type="entry name" value="Translin, domain 1"/>
    <property type="match status" value="1"/>
</dbReference>